<keyword evidence="6 10" id="KW-0055">Arginine biosynthesis</keyword>
<dbReference type="InterPro" id="IPR020900">
    <property type="entry name" value="Arg_repress_DNA-bd"/>
</dbReference>
<dbReference type="SUPFAM" id="SSF46785">
    <property type="entry name" value="Winged helix' DNA-binding domain"/>
    <property type="match status" value="1"/>
</dbReference>
<dbReference type="GO" id="GO:0005737">
    <property type="term" value="C:cytoplasm"/>
    <property type="evidence" value="ECO:0007669"/>
    <property type="project" value="UniProtKB-SubCell"/>
</dbReference>
<sequence length="157" mass="17510">MVHKMEKSTLKLKFRELLQAANFTSQNEIVNYLIEQGYEKVNQSKVSRMLTKFGAIRRRNAKGDLVYSIPTELNVLKISSNINNFIQSVNYNNILVVVNTSPGAAPLVARMLDSFGKAEGIMGTIAGDDTIFIAPCLDITVNALFMNINNLLDIEVR</sequence>
<keyword evidence="9 10" id="KW-0804">Transcription</keyword>
<evidence type="ECO:0000256" key="1">
    <source>
        <dbReference type="ARBA" id="ARBA00004496"/>
    </source>
</evidence>
<dbReference type="PRINTS" id="PR01467">
    <property type="entry name" value="ARGREPRESSOR"/>
</dbReference>
<evidence type="ECO:0000259" key="11">
    <source>
        <dbReference type="Pfam" id="PF01316"/>
    </source>
</evidence>
<comment type="similarity">
    <text evidence="3 10">Belongs to the ArgR family.</text>
</comment>
<dbReference type="InterPro" id="IPR020899">
    <property type="entry name" value="Arg_repress_C"/>
</dbReference>
<evidence type="ECO:0000256" key="10">
    <source>
        <dbReference type="HAMAP-Rule" id="MF_00173"/>
    </source>
</evidence>
<dbReference type="RefSeq" id="WP_100704209.1">
    <property type="nucleotide sequence ID" value="NZ_MLFP01000022.1"/>
</dbReference>
<dbReference type="GO" id="GO:0003700">
    <property type="term" value="F:DNA-binding transcription factor activity"/>
    <property type="evidence" value="ECO:0007669"/>
    <property type="project" value="UniProtKB-UniRule"/>
</dbReference>
<proteinExistence type="inferred from homology"/>
<keyword evidence="8 10" id="KW-0238">DNA-binding</keyword>
<evidence type="ECO:0000313" key="14">
    <source>
        <dbReference type="Proteomes" id="UP000232062"/>
    </source>
</evidence>
<dbReference type="Gene3D" id="3.30.1360.40">
    <property type="match status" value="1"/>
</dbReference>
<evidence type="ECO:0000256" key="9">
    <source>
        <dbReference type="ARBA" id="ARBA00023163"/>
    </source>
</evidence>
<comment type="function">
    <text evidence="10">Regulates arginine biosynthesis genes.</text>
</comment>
<evidence type="ECO:0000256" key="2">
    <source>
        <dbReference type="ARBA" id="ARBA00005040"/>
    </source>
</evidence>
<comment type="pathway">
    <text evidence="2 10">Amino-acid biosynthesis; L-arginine biosynthesis [regulation].</text>
</comment>
<dbReference type="EMBL" id="PIQI01000030">
    <property type="protein sequence ID" value="PJZ02904.1"/>
    <property type="molecule type" value="Genomic_DNA"/>
</dbReference>
<evidence type="ECO:0000256" key="3">
    <source>
        <dbReference type="ARBA" id="ARBA00008316"/>
    </source>
</evidence>
<dbReference type="UniPathway" id="UPA00068"/>
<dbReference type="AlphaFoldDB" id="A0A2M9W5X5"/>
<dbReference type="Proteomes" id="UP000232062">
    <property type="component" value="Unassembled WGS sequence"/>
</dbReference>
<dbReference type="InterPro" id="IPR036390">
    <property type="entry name" value="WH_DNA-bd_sf"/>
</dbReference>
<dbReference type="GO" id="GO:0003677">
    <property type="term" value="F:DNA binding"/>
    <property type="evidence" value="ECO:0007669"/>
    <property type="project" value="UniProtKB-KW"/>
</dbReference>
<evidence type="ECO:0000256" key="5">
    <source>
        <dbReference type="ARBA" id="ARBA00022490"/>
    </source>
</evidence>
<dbReference type="Pfam" id="PF01316">
    <property type="entry name" value="Arg_repressor"/>
    <property type="match status" value="1"/>
</dbReference>
<dbReference type="OrthoDB" id="7060358at2"/>
<dbReference type="Gene3D" id="1.10.10.10">
    <property type="entry name" value="Winged helix-like DNA-binding domain superfamily/Winged helix DNA-binding domain"/>
    <property type="match status" value="1"/>
</dbReference>
<feature type="domain" description="Arginine repressor DNA-binding" evidence="11">
    <location>
        <begin position="5"/>
        <end position="73"/>
    </location>
</feature>
<protein>
    <recommendedName>
        <fullName evidence="4 10">Arginine repressor</fullName>
    </recommendedName>
</protein>
<evidence type="ECO:0000256" key="6">
    <source>
        <dbReference type="ARBA" id="ARBA00022571"/>
    </source>
</evidence>
<evidence type="ECO:0000259" key="12">
    <source>
        <dbReference type="Pfam" id="PF02863"/>
    </source>
</evidence>
<organism evidence="13 14">
    <name type="scientific">Pantoea rodasii</name>
    <dbReference type="NCBI Taxonomy" id="1076549"/>
    <lineage>
        <taxon>Bacteria</taxon>
        <taxon>Pseudomonadati</taxon>
        <taxon>Pseudomonadota</taxon>
        <taxon>Gammaproteobacteria</taxon>
        <taxon>Enterobacterales</taxon>
        <taxon>Erwiniaceae</taxon>
        <taxon>Pantoea</taxon>
    </lineage>
</organism>
<dbReference type="NCBIfam" id="NF003457">
    <property type="entry name" value="PRK05066.1"/>
    <property type="match status" value="1"/>
</dbReference>
<evidence type="ECO:0000313" key="13">
    <source>
        <dbReference type="EMBL" id="PJZ02904.1"/>
    </source>
</evidence>
<dbReference type="Pfam" id="PF02863">
    <property type="entry name" value="Arg_repressor_C"/>
    <property type="match status" value="1"/>
</dbReference>
<dbReference type="GO" id="GO:0034618">
    <property type="term" value="F:arginine binding"/>
    <property type="evidence" value="ECO:0007669"/>
    <property type="project" value="InterPro"/>
</dbReference>
<evidence type="ECO:0000256" key="7">
    <source>
        <dbReference type="ARBA" id="ARBA00023015"/>
    </source>
</evidence>
<comment type="caution">
    <text evidence="13">The sequence shown here is derived from an EMBL/GenBank/DDBJ whole genome shotgun (WGS) entry which is preliminary data.</text>
</comment>
<dbReference type="InterPro" id="IPR036388">
    <property type="entry name" value="WH-like_DNA-bd_sf"/>
</dbReference>
<comment type="subcellular location">
    <subcellularLocation>
        <location evidence="1 10">Cytoplasm</location>
    </subcellularLocation>
</comment>
<dbReference type="PANTHER" id="PTHR34471:SF1">
    <property type="entry name" value="ARGININE REPRESSOR"/>
    <property type="match status" value="1"/>
</dbReference>
<keyword evidence="10" id="KW-0028">Amino-acid biosynthesis</keyword>
<keyword evidence="10" id="KW-0678">Repressor</keyword>
<gene>
    <name evidence="10" type="primary">argR</name>
    <name evidence="13" type="ORF">PRCB_24625</name>
</gene>
<dbReference type="SUPFAM" id="SSF55252">
    <property type="entry name" value="C-terminal domain of arginine repressor"/>
    <property type="match status" value="1"/>
</dbReference>
<feature type="domain" description="Arginine repressor C-terminal" evidence="12">
    <location>
        <begin position="83"/>
        <end position="136"/>
    </location>
</feature>
<dbReference type="GO" id="GO:0006526">
    <property type="term" value="P:L-arginine biosynthetic process"/>
    <property type="evidence" value="ECO:0007669"/>
    <property type="project" value="UniProtKB-UniPathway"/>
</dbReference>
<dbReference type="InterPro" id="IPR036251">
    <property type="entry name" value="Arg_repress_C_sf"/>
</dbReference>
<name>A0A2M9W5X5_9GAMM</name>
<evidence type="ECO:0000256" key="8">
    <source>
        <dbReference type="ARBA" id="ARBA00023125"/>
    </source>
</evidence>
<dbReference type="PANTHER" id="PTHR34471">
    <property type="entry name" value="ARGININE REPRESSOR"/>
    <property type="match status" value="1"/>
</dbReference>
<dbReference type="GO" id="GO:1900079">
    <property type="term" value="P:regulation of arginine biosynthetic process"/>
    <property type="evidence" value="ECO:0007669"/>
    <property type="project" value="UniProtKB-UniRule"/>
</dbReference>
<dbReference type="GO" id="GO:0051259">
    <property type="term" value="P:protein complex oligomerization"/>
    <property type="evidence" value="ECO:0007669"/>
    <property type="project" value="InterPro"/>
</dbReference>
<keyword evidence="7 10" id="KW-0805">Transcription regulation</keyword>
<dbReference type="HAMAP" id="MF_00173">
    <property type="entry name" value="Arg_repressor"/>
    <property type="match status" value="1"/>
</dbReference>
<keyword evidence="14" id="KW-1185">Reference proteome</keyword>
<accession>A0A2M9W5X5</accession>
<reference evidence="13 14" key="1">
    <citation type="submission" date="2017-11" db="EMBL/GenBank/DDBJ databases">
        <title>The genome sequence of Pantoea rodasii DSM 26611.</title>
        <authorList>
            <person name="Gao J."/>
            <person name="Mao X."/>
            <person name="Sun J."/>
        </authorList>
    </citation>
    <scope>NUCLEOTIDE SEQUENCE [LARGE SCALE GENOMIC DNA]</scope>
    <source>
        <strain evidence="13 14">DSM 26611</strain>
    </source>
</reference>
<evidence type="ECO:0000256" key="4">
    <source>
        <dbReference type="ARBA" id="ARBA00021148"/>
    </source>
</evidence>
<keyword evidence="5 10" id="KW-0963">Cytoplasm</keyword>
<dbReference type="InterPro" id="IPR001669">
    <property type="entry name" value="Arg_repress"/>
</dbReference>
<dbReference type="STRING" id="1076549.HA45_20475"/>